<proteinExistence type="predicted"/>
<reference evidence="2 3" key="1">
    <citation type="journal article" date="2016" name="Antonie Van Leeuwenhoek">
        <title>Denitratimonas tolerans gen. nov., sp. nov., a denitrifying bacterium isolated from a bioreactor for tannery wastewater treatment.</title>
        <authorList>
            <person name="Han S.I."/>
            <person name="Kim J.O."/>
            <person name="Lee Y.R."/>
            <person name="Ekpeghere K.I."/>
            <person name="Koh S.C."/>
            <person name="Whang K.S."/>
        </authorList>
    </citation>
    <scope>NUCLEOTIDE SEQUENCE [LARGE SCALE GENOMIC DNA]</scope>
    <source>
        <strain evidence="2 3">KACC 17565</strain>
    </source>
</reference>
<dbReference type="Proteomes" id="UP001364472">
    <property type="component" value="Unassembled WGS sequence"/>
</dbReference>
<sequence length="370" mass="40237">MPATAFARIAPARPRRWLLAAGLTLLAACTGHPQRSAVPDVPAGDGLAATVIAEAFVSALIPDVEVDSLATWLSPEGEIRVIASAKHAGVLLAFDGEDGRLLQELGERGGLQYPNGVASFGDWLFVVERDAARVSVFELPDLAPLGHFGEGVLKTPYGLWVRESAPGEVEVFVTDSYRIDDLPNPLARLDARVKRFRVHLDEDPIQSDTLDAFGGTDEDSALRWVESIAGDPLFDRLAIAEEHPDYRNRGPLIYRLDGRYTGKHLGEGLFRGDPEGIALYECQSGNGYWIAAEQDREDNRFHVFDRASLAHLGSFSGAATRFTDGIALHPGASPRFPHGALYVVNDDAGIAAFDWRDIASALNLWLDCPE</sequence>
<evidence type="ECO:0000259" key="1">
    <source>
        <dbReference type="PROSITE" id="PS51662"/>
    </source>
</evidence>
<gene>
    <name evidence="2" type="ORF">WB794_12215</name>
</gene>
<protein>
    <submittedName>
        <fullName evidence="2">Phytase</fullName>
    </submittedName>
</protein>
<evidence type="ECO:0000313" key="2">
    <source>
        <dbReference type="EMBL" id="MEJ1250437.1"/>
    </source>
</evidence>
<dbReference type="EMBL" id="JBBDHC010000020">
    <property type="protein sequence ID" value="MEJ1250437.1"/>
    <property type="molecule type" value="Genomic_DNA"/>
</dbReference>
<organism evidence="2 3">
    <name type="scientific">Denitratimonas tolerans</name>
    <dbReference type="NCBI Taxonomy" id="1338420"/>
    <lineage>
        <taxon>Bacteria</taxon>
        <taxon>Pseudomonadati</taxon>
        <taxon>Pseudomonadota</taxon>
        <taxon>Gammaproteobacteria</taxon>
        <taxon>Lysobacterales</taxon>
        <taxon>Lysobacteraceae</taxon>
        <taxon>Denitratimonas</taxon>
    </lineage>
</organism>
<dbReference type="InterPro" id="IPR003431">
    <property type="entry name" value="B-propeller_Phytase"/>
</dbReference>
<dbReference type="AlphaFoldDB" id="A0AAW9R3V1"/>
<dbReference type="GO" id="GO:0016158">
    <property type="term" value="F:inositol hexakisphosphate 3-phosphatase activity"/>
    <property type="evidence" value="ECO:0007669"/>
    <property type="project" value="InterPro"/>
</dbReference>
<name>A0AAW9R3V1_9GAMM</name>
<feature type="domain" description="BPP" evidence="1">
    <location>
        <begin position="41"/>
        <end position="362"/>
    </location>
</feature>
<dbReference type="SUPFAM" id="SSF50956">
    <property type="entry name" value="Thermostable phytase (3-phytase)"/>
    <property type="match status" value="1"/>
</dbReference>
<dbReference type="PROSITE" id="PS51662">
    <property type="entry name" value="BP_PHYTASE"/>
    <property type="match status" value="1"/>
</dbReference>
<dbReference type="RefSeq" id="WP_337336140.1">
    <property type="nucleotide sequence ID" value="NZ_JBBDHC010000020.1"/>
</dbReference>
<keyword evidence="3" id="KW-1185">Reference proteome</keyword>
<dbReference type="Gene3D" id="2.120.10.30">
    <property type="entry name" value="TolB, C-terminal domain"/>
    <property type="match status" value="1"/>
</dbReference>
<accession>A0AAW9R3V1</accession>
<evidence type="ECO:0000313" key="3">
    <source>
        <dbReference type="Proteomes" id="UP001364472"/>
    </source>
</evidence>
<dbReference type="InterPro" id="IPR011042">
    <property type="entry name" value="6-blade_b-propeller_TolB-like"/>
</dbReference>
<comment type="caution">
    <text evidence="2">The sequence shown here is derived from an EMBL/GenBank/DDBJ whole genome shotgun (WGS) entry which is preliminary data.</text>
</comment>